<dbReference type="Proteomes" id="UP000287651">
    <property type="component" value="Unassembled WGS sequence"/>
</dbReference>
<protein>
    <submittedName>
        <fullName evidence="1">Uncharacterized protein</fullName>
    </submittedName>
</protein>
<dbReference type="EMBL" id="AMZH03000123">
    <property type="protein sequence ID" value="RRT85402.1"/>
    <property type="molecule type" value="Genomic_DNA"/>
</dbReference>
<gene>
    <name evidence="1" type="ORF">B296_00001776</name>
</gene>
<sequence>MGGAPGLPCRADTKTKGEDRLRLETKIAYLMTKSPFLQLLPFGANLQADDDDAALIAPLGSLRPSFSHDPGGGEAGRGWREETASGGLVPLELLIGEQTRMEKRKRPRIRVRLFRPVHERGGLLCRQDRLPWRPRRPLLLLRVRGTSPSPIPVFVVF</sequence>
<accession>A0A427BA83</accession>
<evidence type="ECO:0000313" key="2">
    <source>
        <dbReference type="Proteomes" id="UP000287651"/>
    </source>
</evidence>
<name>A0A427BA83_ENSVE</name>
<dbReference type="AlphaFoldDB" id="A0A427BA83"/>
<organism evidence="1 2">
    <name type="scientific">Ensete ventricosum</name>
    <name type="common">Abyssinian banana</name>
    <name type="synonym">Musa ensete</name>
    <dbReference type="NCBI Taxonomy" id="4639"/>
    <lineage>
        <taxon>Eukaryota</taxon>
        <taxon>Viridiplantae</taxon>
        <taxon>Streptophyta</taxon>
        <taxon>Embryophyta</taxon>
        <taxon>Tracheophyta</taxon>
        <taxon>Spermatophyta</taxon>
        <taxon>Magnoliopsida</taxon>
        <taxon>Liliopsida</taxon>
        <taxon>Zingiberales</taxon>
        <taxon>Musaceae</taxon>
        <taxon>Ensete</taxon>
    </lineage>
</organism>
<reference evidence="1 2" key="1">
    <citation type="journal article" date="2014" name="Agronomy (Basel)">
        <title>A Draft Genome Sequence for Ensete ventricosum, the Drought-Tolerant Tree Against Hunger.</title>
        <authorList>
            <person name="Harrison J."/>
            <person name="Moore K.A."/>
            <person name="Paszkiewicz K."/>
            <person name="Jones T."/>
            <person name="Grant M."/>
            <person name="Ambacheew D."/>
            <person name="Muzemil S."/>
            <person name="Studholme D.J."/>
        </authorList>
    </citation>
    <scope>NUCLEOTIDE SEQUENCE [LARGE SCALE GENOMIC DNA]</scope>
</reference>
<proteinExistence type="predicted"/>
<comment type="caution">
    <text evidence="1">The sequence shown here is derived from an EMBL/GenBank/DDBJ whole genome shotgun (WGS) entry which is preliminary data.</text>
</comment>
<evidence type="ECO:0000313" key="1">
    <source>
        <dbReference type="EMBL" id="RRT85402.1"/>
    </source>
</evidence>